<organism evidence="2 3">
    <name type="scientific">Nepenthes gracilis</name>
    <name type="common">Slender pitcher plant</name>
    <dbReference type="NCBI Taxonomy" id="150966"/>
    <lineage>
        <taxon>Eukaryota</taxon>
        <taxon>Viridiplantae</taxon>
        <taxon>Streptophyta</taxon>
        <taxon>Embryophyta</taxon>
        <taxon>Tracheophyta</taxon>
        <taxon>Spermatophyta</taxon>
        <taxon>Magnoliopsida</taxon>
        <taxon>eudicotyledons</taxon>
        <taxon>Gunneridae</taxon>
        <taxon>Pentapetalae</taxon>
        <taxon>Caryophyllales</taxon>
        <taxon>Nepenthaceae</taxon>
        <taxon>Nepenthes</taxon>
    </lineage>
</organism>
<feature type="region of interest" description="Disordered" evidence="1">
    <location>
        <begin position="63"/>
        <end position="85"/>
    </location>
</feature>
<proteinExistence type="predicted"/>
<sequence length="265" mass="29753">MSVRTPWTSWIMRGLLELRRLRSSWSGNSSEQYRHLISPTRNFVYIKPAPLGLRLISSRSGGMGNCDKPPLPTPSPPPASPLPPTPPRNGFPKWVRWFWGSMLSLVLTFWMPKLGTLLRIGGEAELILEEVEKVAEVVEKAATVAEKVSADVANQLPDGNRFKDAALLIEHVSEEAVKDAHLAEQIIHKVDAVKTDLEDMEKLTEHVFDKFFHENHPRSSARPSAAAKRRERSAEDSHRAQSIVGERCKLEEDDEEGGEEQYASD</sequence>
<comment type="caution">
    <text evidence="2">The sequence shown here is derived from an EMBL/GenBank/DDBJ whole genome shotgun (WGS) entry which is preliminary data.</text>
</comment>
<dbReference type="AlphaFoldDB" id="A0AAD3SLL7"/>
<dbReference type="PANTHER" id="PTHR33735">
    <property type="entry name" value="EXPRESSED PROTEIN"/>
    <property type="match status" value="1"/>
</dbReference>
<feature type="compositionally biased region" description="Pro residues" evidence="1">
    <location>
        <begin position="69"/>
        <end position="85"/>
    </location>
</feature>
<gene>
    <name evidence="2" type="ORF">Nepgr_015394</name>
</gene>
<dbReference type="Proteomes" id="UP001279734">
    <property type="component" value="Unassembled WGS sequence"/>
</dbReference>
<evidence type="ECO:0000313" key="2">
    <source>
        <dbReference type="EMBL" id="GMH13553.1"/>
    </source>
</evidence>
<dbReference type="PANTHER" id="PTHR33735:SF10">
    <property type="entry name" value="EXPRESSED PROTEIN"/>
    <property type="match status" value="1"/>
</dbReference>
<feature type="region of interest" description="Disordered" evidence="1">
    <location>
        <begin position="214"/>
        <end position="265"/>
    </location>
</feature>
<reference evidence="2" key="1">
    <citation type="submission" date="2023-05" db="EMBL/GenBank/DDBJ databases">
        <title>Nepenthes gracilis genome sequencing.</title>
        <authorList>
            <person name="Fukushima K."/>
        </authorList>
    </citation>
    <scope>NUCLEOTIDE SEQUENCE</scope>
    <source>
        <strain evidence="2">SING2019-196</strain>
    </source>
</reference>
<name>A0AAD3SLL7_NEPGR</name>
<accession>A0AAD3SLL7</accession>
<dbReference type="EMBL" id="BSYO01000013">
    <property type="protein sequence ID" value="GMH13553.1"/>
    <property type="molecule type" value="Genomic_DNA"/>
</dbReference>
<evidence type="ECO:0000256" key="1">
    <source>
        <dbReference type="SAM" id="MobiDB-lite"/>
    </source>
</evidence>
<evidence type="ECO:0000313" key="3">
    <source>
        <dbReference type="Proteomes" id="UP001279734"/>
    </source>
</evidence>
<protein>
    <submittedName>
        <fullName evidence="2">Uncharacterized protein</fullName>
    </submittedName>
</protein>
<keyword evidence="3" id="KW-1185">Reference proteome</keyword>